<accession>A0ACA9SG91</accession>
<gene>
    <name evidence="1" type="ORF">RPERSI_LOCUS30357</name>
</gene>
<evidence type="ECO:0000313" key="2">
    <source>
        <dbReference type="Proteomes" id="UP000789920"/>
    </source>
</evidence>
<comment type="caution">
    <text evidence="1">The sequence shown here is derived from an EMBL/GenBank/DDBJ whole genome shotgun (WGS) entry which is preliminary data.</text>
</comment>
<protein>
    <submittedName>
        <fullName evidence="1">9553_t:CDS:1</fullName>
    </submittedName>
</protein>
<proteinExistence type="predicted"/>
<feature type="non-terminal residue" evidence="1">
    <location>
        <position position="51"/>
    </location>
</feature>
<organism evidence="1 2">
    <name type="scientific">Racocetra persica</name>
    <dbReference type="NCBI Taxonomy" id="160502"/>
    <lineage>
        <taxon>Eukaryota</taxon>
        <taxon>Fungi</taxon>
        <taxon>Fungi incertae sedis</taxon>
        <taxon>Mucoromycota</taxon>
        <taxon>Glomeromycotina</taxon>
        <taxon>Glomeromycetes</taxon>
        <taxon>Diversisporales</taxon>
        <taxon>Gigasporaceae</taxon>
        <taxon>Racocetra</taxon>
    </lineage>
</organism>
<sequence>EFNLNSEESLQIYQVYENNFENYNDFDNNLEVDKFGSGFELEDSSGREDEL</sequence>
<name>A0ACA9SG91_9GLOM</name>
<reference evidence="1" key="1">
    <citation type="submission" date="2021-06" db="EMBL/GenBank/DDBJ databases">
        <authorList>
            <person name="Kallberg Y."/>
            <person name="Tangrot J."/>
            <person name="Rosling A."/>
        </authorList>
    </citation>
    <scope>NUCLEOTIDE SEQUENCE</scope>
    <source>
        <strain evidence="1">MA461A</strain>
    </source>
</reference>
<feature type="non-terminal residue" evidence="1">
    <location>
        <position position="1"/>
    </location>
</feature>
<dbReference type="Proteomes" id="UP000789920">
    <property type="component" value="Unassembled WGS sequence"/>
</dbReference>
<dbReference type="EMBL" id="CAJVQC010118079">
    <property type="protein sequence ID" value="CAG8837580.1"/>
    <property type="molecule type" value="Genomic_DNA"/>
</dbReference>
<evidence type="ECO:0000313" key="1">
    <source>
        <dbReference type="EMBL" id="CAG8837580.1"/>
    </source>
</evidence>
<keyword evidence="2" id="KW-1185">Reference proteome</keyword>